<evidence type="ECO:0000313" key="2">
    <source>
        <dbReference type="Proteomes" id="UP000027586"/>
    </source>
</evidence>
<evidence type="ECO:0000313" key="1">
    <source>
        <dbReference type="EMBL" id="CDH53189.1"/>
    </source>
</evidence>
<proteinExistence type="predicted"/>
<protein>
    <submittedName>
        <fullName evidence="1">Uncharacterized protein</fullName>
    </submittedName>
</protein>
<dbReference type="EMBL" id="CBTN010000016">
    <property type="protein sequence ID" value="CDH53189.1"/>
    <property type="molecule type" value="Genomic_DNA"/>
</dbReference>
<name>A0A068RT50_9FUNG</name>
<sequence length="141" mass="16539">MPHGNDVYLFGYAMFELRQHVKGWSYPSNHWHQLTAPLQLSMMHSQKYDHGIHDPAFYFPGQNVSLYPNVRRAHDLKRLPWGKESPTSTPCTCCSTFTHLFVLSPAIGIILKRSRRQYQHAFFVPRAFVWNTLIYKVLCMK</sequence>
<keyword evidence="2" id="KW-1185">Reference proteome</keyword>
<reference evidence="1" key="1">
    <citation type="submission" date="2013-08" db="EMBL/GenBank/DDBJ databases">
        <title>Gene expansion shapes genome architecture in the human pathogen Lichtheimia corymbifera: an evolutionary genomics analysis in the ancient terrestrial Mucorales (Mucoromycotina).</title>
        <authorList>
            <person name="Schwartze V.U."/>
            <person name="Winter S."/>
            <person name="Shelest E."/>
            <person name="Marcet-Houben M."/>
            <person name="Horn F."/>
            <person name="Wehner S."/>
            <person name="Hoffmann K."/>
            <person name="Riege K."/>
            <person name="Sammeth M."/>
            <person name="Nowrousian M."/>
            <person name="Valiante V."/>
            <person name="Linde J."/>
            <person name="Jacobsen I.D."/>
            <person name="Marz M."/>
            <person name="Brakhage A.A."/>
            <person name="Gabaldon T."/>
            <person name="Bocker S."/>
            <person name="Voigt K."/>
        </authorList>
    </citation>
    <scope>NUCLEOTIDE SEQUENCE [LARGE SCALE GENOMIC DNA]</scope>
    <source>
        <strain evidence="1">FSU 9682</strain>
    </source>
</reference>
<gene>
    <name evidence="1" type="ORF">LCOR_04570.1</name>
</gene>
<comment type="caution">
    <text evidence="1">The sequence shown here is derived from an EMBL/GenBank/DDBJ whole genome shotgun (WGS) entry which is preliminary data.</text>
</comment>
<dbReference type="Proteomes" id="UP000027586">
    <property type="component" value="Unassembled WGS sequence"/>
</dbReference>
<dbReference type="AlphaFoldDB" id="A0A068RT50"/>
<accession>A0A068RT50</accession>
<dbReference type="VEuPathDB" id="FungiDB:LCOR_04570.1"/>
<organism evidence="1 2">
    <name type="scientific">Lichtheimia corymbifera JMRC:FSU:9682</name>
    <dbReference type="NCBI Taxonomy" id="1263082"/>
    <lineage>
        <taxon>Eukaryota</taxon>
        <taxon>Fungi</taxon>
        <taxon>Fungi incertae sedis</taxon>
        <taxon>Mucoromycota</taxon>
        <taxon>Mucoromycotina</taxon>
        <taxon>Mucoromycetes</taxon>
        <taxon>Mucorales</taxon>
        <taxon>Lichtheimiaceae</taxon>
        <taxon>Lichtheimia</taxon>
    </lineage>
</organism>